<evidence type="ECO:0000256" key="6">
    <source>
        <dbReference type="SAM" id="Phobius"/>
    </source>
</evidence>
<dbReference type="GO" id="GO:0016020">
    <property type="term" value="C:membrane"/>
    <property type="evidence" value="ECO:0007669"/>
    <property type="project" value="UniProtKB-SubCell"/>
</dbReference>
<dbReference type="GO" id="GO:0033013">
    <property type="term" value="P:tetrapyrrole metabolic process"/>
    <property type="evidence" value="ECO:0007669"/>
    <property type="project" value="UniProtKB-ARBA"/>
</dbReference>
<reference evidence="7 8" key="1">
    <citation type="submission" date="2015-01" db="EMBL/GenBank/DDBJ databases">
        <authorList>
            <person name="Aslett A.Martin."/>
            <person name="De Silva Nishadi"/>
        </authorList>
    </citation>
    <scope>NUCLEOTIDE SEQUENCE [LARGE SCALE GENOMIC DNA]</scope>
    <source>
        <strain evidence="7 8">R28058</strain>
    </source>
</reference>
<dbReference type="Gene3D" id="1.20.1260.100">
    <property type="entry name" value="TspO/MBR protein"/>
    <property type="match status" value="1"/>
</dbReference>
<dbReference type="PANTHER" id="PTHR10057">
    <property type="entry name" value="PERIPHERAL-TYPE BENZODIAZEPINE RECEPTOR"/>
    <property type="match status" value="1"/>
</dbReference>
<evidence type="ECO:0000313" key="8">
    <source>
        <dbReference type="Proteomes" id="UP000049127"/>
    </source>
</evidence>
<dbReference type="FunFam" id="1.20.1260.100:FF:000001">
    <property type="entry name" value="translocator protein 2"/>
    <property type="match status" value="1"/>
</dbReference>
<feature type="transmembrane region" description="Helical" evidence="6">
    <location>
        <begin position="144"/>
        <end position="163"/>
    </location>
</feature>
<keyword evidence="5 6" id="KW-0472">Membrane</keyword>
<dbReference type="PANTHER" id="PTHR10057:SF0">
    <property type="entry name" value="TRANSLOCATOR PROTEIN"/>
    <property type="match status" value="1"/>
</dbReference>
<dbReference type="RefSeq" id="WP_055335040.1">
    <property type="nucleotide sequence ID" value="NZ_CDNF01000003.1"/>
</dbReference>
<proteinExistence type="inferred from homology"/>
<evidence type="ECO:0000256" key="4">
    <source>
        <dbReference type="ARBA" id="ARBA00022989"/>
    </source>
</evidence>
<dbReference type="OrthoDB" id="9795496at2"/>
<dbReference type="CDD" id="cd15904">
    <property type="entry name" value="TSPO_MBR"/>
    <property type="match status" value="1"/>
</dbReference>
<dbReference type="AlphaFoldDB" id="A0A0C7R2P2"/>
<comment type="similarity">
    <text evidence="2">Belongs to the TspO/BZRP family.</text>
</comment>
<dbReference type="Pfam" id="PF03073">
    <property type="entry name" value="TspO_MBR"/>
    <property type="match status" value="1"/>
</dbReference>
<evidence type="ECO:0000256" key="5">
    <source>
        <dbReference type="ARBA" id="ARBA00023136"/>
    </source>
</evidence>
<evidence type="ECO:0000256" key="2">
    <source>
        <dbReference type="ARBA" id="ARBA00007524"/>
    </source>
</evidence>
<keyword evidence="4 6" id="KW-1133">Transmembrane helix</keyword>
<organism evidence="7 8">
    <name type="scientific">Paraclostridium sordellii</name>
    <name type="common">Clostridium sordellii</name>
    <dbReference type="NCBI Taxonomy" id="1505"/>
    <lineage>
        <taxon>Bacteria</taxon>
        <taxon>Bacillati</taxon>
        <taxon>Bacillota</taxon>
        <taxon>Clostridia</taxon>
        <taxon>Peptostreptococcales</taxon>
        <taxon>Peptostreptococcaceae</taxon>
        <taxon>Paraclostridium</taxon>
    </lineage>
</organism>
<evidence type="ECO:0000313" key="7">
    <source>
        <dbReference type="EMBL" id="CEQ02434.1"/>
    </source>
</evidence>
<sequence>MIISTKDVKNFIVSVLIPLIVGFSSSYIAQLISKSDISSSYGRLIKPGFFPPSYIFPIVWTILYILMGISAYLIAKHGLNSLKVRDAMFYYWLQLGLNFIWSILFFGLELRLTALVVVGLTIIIVIIMIIKFTQIDKRAAYLNLPYLAWLFYAFFLNYVSWSINR</sequence>
<feature type="transmembrane region" description="Helical" evidence="6">
    <location>
        <begin position="112"/>
        <end position="132"/>
    </location>
</feature>
<feature type="transmembrane region" description="Helical" evidence="6">
    <location>
        <begin position="12"/>
        <end position="33"/>
    </location>
</feature>
<evidence type="ECO:0000256" key="3">
    <source>
        <dbReference type="ARBA" id="ARBA00022692"/>
    </source>
</evidence>
<name>A0A0C7R2P2_PARSO</name>
<protein>
    <submittedName>
        <fullName evidence="7">Transmembrane signaling protein</fullName>
    </submittedName>
</protein>
<dbReference type="Proteomes" id="UP000049127">
    <property type="component" value="Unassembled WGS sequence"/>
</dbReference>
<keyword evidence="3 6" id="KW-0812">Transmembrane</keyword>
<dbReference type="EMBL" id="CEKZ01000003">
    <property type="protein sequence ID" value="CEQ02434.1"/>
    <property type="molecule type" value="Genomic_DNA"/>
</dbReference>
<dbReference type="InterPro" id="IPR038330">
    <property type="entry name" value="TspO/MBR-related_sf"/>
</dbReference>
<gene>
    <name evidence="7" type="ORF">R28058_01671</name>
</gene>
<dbReference type="PIRSF" id="PIRSF005859">
    <property type="entry name" value="PBR"/>
    <property type="match status" value="1"/>
</dbReference>
<feature type="transmembrane region" description="Helical" evidence="6">
    <location>
        <begin position="53"/>
        <end position="75"/>
    </location>
</feature>
<feature type="transmembrane region" description="Helical" evidence="6">
    <location>
        <begin position="87"/>
        <end position="106"/>
    </location>
</feature>
<accession>A0A0C7R2P2</accession>
<evidence type="ECO:0000256" key="1">
    <source>
        <dbReference type="ARBA" id="ARBA00004141"/>
    </source>
</evidence>
<dbReference type="InterPro" id="IPR004307">
    <property type="entry name" value="TspO_MBR"/>
</dbReference>
<comment type="subcellular location">
    <subcellularLocation>
        <location evidence="1">Membrane</location>
        <topology evidence="1">Multi-pass membrane protein</topology>
    </subcellularLocation>
</comment>